<dbReference type="InterPro" id="IPR003439">
    <property type="entry name" value="ABC_transporter-like_ATP-bd"/>
</dbReference>
<evidence type="ECO:0000256" key="3">
    <source>
        <dbReference type="SAM" id="MobiDB-lite"/>
    </source>
</evidence>
<dbReference type="InterPro" id="IPR003593">
    <property type="entry name" value="AAA+_ATPase"/>
</dbReference>
<sequence length="303" mass="31204">MREPTEPGPTPLRATAAPAGPGGASPRASSASAEPGSTLPRVSSAPVVSLRGVSKRFGGVRALVDVDVDVHEHEVLAVVGDNGAGKSTLAGVLAGAHRPDSGQVLVDGVPVVLDSPAAARALGIATVFQELALVNDLDVVENLFLGHEVGSGVFLDEVEMERRAWQVLDQLAASVPSVRDPVRTLSGGQRQVIAVARALLGSPRVVVLDEPTASLGVRQTAEVLNLITRLRARGHAVVLISHQAGDLQAVADRILVLRLGRVHGAYTGETSYEDLLAAMTGAVRPGSGTPMKADQARGSGTGR</sequence>
<dbReference type="Gene3D" id="3.40.50.300">
    <property type="entry name" value="P-loop containing nucleotide triphosphate hydrolases"/>
    <property type="match status" value="1"/>
</dbReference>
<dbReference type="RefSeq" id="WP_192862608.1">
    <property type="nucleotide sequence ID" value="NZ_JADAQT010000077.1"/>
</dbReference>
<protein>
    <submittedName>
        <fullName evidence="5">Sugar ABC transporter ATP-binding protein</fullName>
    </submittedName>
</protein>
<gene>
    <name evidence="5" type="ORF">IHE71_10005</name>
</gene>
<dbReference type="InterPro" id="IPR017871">
    <property type="entry name" value="ABC_transporter-like_CS"/>
</dbReference>
<dbReference type="PANTHER" id="PTHR43790">
    <property type="entry name" value="CARBOHYDRATE TRANSPORT ATP-BINDING PROTEIN MG119-RELATED"/>
    <property type="match status" value="1"/>
</dbReference>
<evidence type="ECO:0000256" key="2">
    <source>
        <dbReference type="ARBA" id="ARBA00022840"/>
    </source>
</evidence>
<dbReference type="EMBL" id="JADAQT010000077">
    <property type="protein sequence ID" value="MBE1876038.1"/>
    <property type="molecule type" value="Genomic_DNA"/>
</dbReference>
<dbReference type="CDD" id="cd03216">
    <property type="entry name" value="ABC_Carb_Monos_I"/>
    <property type="match status" value="1"/>
</dbReference>
<keyword evidence="2 5" id="KW-0067">ATP-binding</keyword>
<evidence type="ECO:0000313" key="5">
    <source>
        <dbReference type="EMBL" id="MBE1876038.1"/>
    </source>
</evidence>
<dbReference type="InterPro" id="IPR027417">
    <property type="entry name" value="P-loop_NTPase"/>
</dbReference>
<feature type="compositionally biased region" description="Low complexity" evidence="3">
    <location>
        <begin position="11"/>
        <end position="37"/>
    </location>
</feature>
<dbReference type="InterPro" id="IPR050107">
    <property type="entry name" value="ABC_carbohydrate_import_ATPase"/>
</dbReference>
<dbReference type="PROSITE" id="PS50893">
    <property type="entry name" value="ABC_TRANSPORTER_2"/>
    <property type="match status" value="1"/>
</dbReference>
<accession>A0ABR9MYU4</accession>
<dbReference type="GO" id="GO:0005524">
    <property type="term" value="F:ATP binding"/>
    <property type="evidence" value="ECO:0007669"/>
    <property type="project" value="UniProtKB-KW"/>
</dbReference>
<name>A0ABR9MYU4_9MICO</name>
<feature type="compositionally biased region" description="Pro residues" evidence="3">
    <location>
        <begin position="1"/>
        <end position="10"/>
    </location>
</feature>
<comment type="caution">
    <text evidence="5">The sequence shown here is derived from an EMBL/GenBank/DDBJ whole genome shotgun (WGS) entry which is preliminary data.</text>
</comment>
<dbReference type="Pfam" id="PF00005">
    <property type="entry name" value="ABC_tran"/>
    <property type="match status" value="1"/>
</dbReference>
<keyword evidence="6" id="KW-1185">Reference proteome</keyword>
<reference evidence="5 6" key="1">
    <citation type="submission" date="2020-10" db="EMBL/GenBank/DDBJ databases">
        <title>Myceligenerans pegani sp. nov., an endophytic actinomycete isolated from Peganum harmala L. in Xinjiang, China.</title>
        <authorList>
            <person name="Xin L."/>
        </authorList>
    </citation>
    <scope>NUCLEOTIDE SEQUENCE [LARGE SCALE GENOMIC DNA]</scope>
    <source>
        <strain evidence="5 6">TRM65318</strain>
    </source>
</reference>
<dbReference type="SMART" id="SM00382">
    <property type="entry name" value="AAA"/>
    <property type="match status" value="1"/>
</dbReference>
<feature type="domain" description="ABC transporter" evidence="4">
    <location>
        <begin position="48"/>
        <end position="284"/>
    </location>
</feature>
<evidence type="ECO:0000256" key="1">
    <source>
        <dbReference type="ARBA" id="ARBA00022741"/>
    </source>
</evidence>
<dbReference type="PROSITE" id="PS00211">
    <property type="entry name" value="ABC_TRANSPORTER_1"/>
    <property type="match status" value="1"/>
</dbReference>
<dbReference type="PANTHER" id="PTHR43790:SF8">
    <property type="entry name" value="SUGAR ABC TRANSPORTER ATP-BINDING PROTEIN"/>
    <property type="match status" value="1"/>
</dbReference>
<dbReference type="SUPFAM" id="SSF52540">
    <property type="entry name" value="P-loop containing nucleoside triphosphate hydrolases"/>
    <property type="match status" value="1"/>
</dbReference>
<organism evidence="5 6">
    <name type="scientific">Myceligenerans pegani</name>
    <dbReference type="NCBI Taxonomy" id="2776917"/>
    <lineage>
        <taxon>Bacteria</taxon>
        <taxon>Bacillati</taxon>
        <taxon>Actinomycetota</taxon>
        <taxon>Actinomycetes</taxon>
        <taxon>Micrococcales</taxon>
        <taxon>Promicromonosporaceae</taxon>
        <taxon>Myceligenerans</taxon>
    </lineage>
</organism>
<keyword evidence="1" id="KW-0547">Nucleotide-binding</keyword>
<evidence type="ECO:0000313" key="6">
    <source>
        <dbReference type="Proteomes" id="UP000625527"/>
    </source>
</evidence>
<evidence type="ECO:0000259" key="4">
    <source>
        <dbReference type="PROSITE" id="PS50893"/>
    </source>
</evidence>
<dbReference type="Proteomes" id="UP000625527">
    <property type="component" value="Unassembled WGS sequence"/>
</dbReference>
<proteinExistence type="predicted"/>
<feature type="region of interest" description="Disordered" evidence="3">
    <location>
        <begin position="1"/>
        <end position="44"/>
    </location>
</feature>